<dbReference type="Pfam" id="PF05239">
    <property type="entry name" value="PRC"/>
    <property type="match status" value="1"/>
</dbReference>
<dbReference type="Gene3D" id="2.30.30.240">
    <property type="entry name" value="PRC-barrel domain"/>
    <property type="match status" value="2"/>
</dbReference>
<organism evidence="2">
    <name type="scientific">Niallia circulans</name>
    <name type="common">Bacillus circulans</name>
    <dbReference type="NCBI Taxonomy" id="1397"/>
    <lineage>
        <taxon>Bacteria</taxon>
        <taxon>Bacillati</taxon>
        <taxon>Bacillota</taxon>
        <taxon>Bacilli</taxon>
        <taxon>Bacillales</taxon>
        <taxon>Bacillaceae</taxon>
        <taxon>Niallia</taxon>
    </lineage>
</organism>
<evidence type="ECO:0000259" key="1">
    <source>
        <dbReference type="Pfam" id="PF05239"/>
    </source>
</evidence>
<sequence>MKISTQLKGLPIISISNGQQEGNVQSLIINPEKGFVDFLALEQEEWQESIQAIPFKKVIGVGEYAVTIESANSIIDLTQIPIASELASKKINIIDTNVITRKGELVGNVTEYQINEETGEIIGLILKGQESVISSEYVITYGKDIIIVKEEAAEPISVHEEVVLTNDHIIEKLPKEELLAEDEASLNGLKEKQRELLLNKQVTKDIYSNDGELIVAGGSVLTLEDIEKAQNAGPSVVIDLSMSVNA</sequence>
<dbReference type="RefSeq" id="WP_212116922.1">
    <property type="nucleotide sequence ID" value="NZ_JAGTPX020000002.1"/>
</dbReference>
<dbReference type="InterPro" id="IPR011033">
    <property type="entry name" value="PRC_barrel-like_sf"/>
</dbReference>
<protein>
    <submittedName>
        <fullName evidence="2">PRC-barrel domain-containing protein</fullName>
    </submittedName>
</protein>
<accession>A0A941GF12</accession>
<name>A0A941GF12_NIACI</name>
<proteinExistence type="predicted"/>
<comment type="caution">
    <text evidence="2">The sequence shown here is derived from an EMBL/GenBank/DDBJ whole genome shotgun (WGS) entry which is preliminary data.</text>
</comment>
<evidence type="ECO:0000313" key="2">
    <source>
        <dbReference type="EMBL" id="MBR8668300.1"/>
    </source>
</evidence>
<dbReference type="AlphaFoldDB" id="A0A941GF12"/>
<gene>
    <name evidence="2" type="ORF">KD144_02000</name>
</gene>
<dbReference type="EMBL" id="JAGTPX010000002">
    <property type="protein sequence ID" value="MBR8668300.1"/>
    <property type="molecule type" value="Genomic_DNA"/>
</dbReference>
<reference evidence="2" key="1">
    <citation type="submission" date="2021-04" db="EMBL/GenBank/DDBJ databases">
        <title>Genomic analysis of electroactive and textile dye degrading Bacillus circulans strain: DC10 isolated from constructed wetland-microbial fuel cells treating textile dye wastewaters.</title>
        <authorList>
            <person name="Patel D.U."/>
            <person name="Desai C.R."/>
        </authorList>
    </citation>
    <scope>NUCLEOTIDE SEQUENCE</scope>
    <source>
        <strain evidence="2">DC10</strain>
    </source>
</reference>
<dbReference type="InterPro" id="IPR027275">
    <property type="entry name" value="PRC-brl_dom"/>
</dbReference>
<feature type="domain" description="PRC-barrel" evidence="1">
    <location>
        <begin position="92"/>
        <end position="150"/>
    </location>
</feature>
<dbReference type="SUPFAM" id="SSF50346">
    <property type="entry name" value="PRC-barrel domain"/>
    <property type="match status" value="2"/>
</dbReference>